<dbReference type="GO" id="GO:0004180">
    <property type="term" value="F:carboxypeptidase activity"/>
    <property type="evidence" value="ECO:0007669"/>
    <property type="project" value="UniProtKB-KW"/>
</dbReference>
<reference evidence="1 2" key="1">
    <citation type="journal article" date="2017" name="Curr. Microbiol.">
        <title>Mucilaginibacter ginsenosidivorans sp. nov., Isolated from Soil of Ginseng Field.</title>
        <authorList>
            <person name="Kim M.M."/>
            <person name="Siddiqi M.Z."/>
            <person name="Im W.T."/>
        </authorList>
    </citation>
    <scope>NUCLEOTIDE SEQUENCE [LARGE SCALE GENOMIC DNA]</scope>
    <source>
        <strain evidence="1 2">Gsoil 3017</strain>
    </source>
</reference>
<dbReference type="KEGG" id="mgin:FRZ54_16195"/>
<protein>
    <submittedName>
        <fullName evidence="1">Carboxypeptidase-like regulatory domain-containing protein</fullName>
    </submittedName>
</protein>
<keyword evidence="2" id="KW-1185">Reference proteome</keyword>
<dbReference type="InterPro" id="IPR043741">
    <property type="entry name" value="DUF5686"/>
</dbReference>
<keyword evidence="1" id="KW-0121">Carboxypeptidase</keyword>
<keyword evidence="1" id="KW-0645">Protease</keyword>
<dbReference type="OrthoDB" id="983143at2"/>
<dbReference type="RefSeq" id="WP_147032624.1">
    <property type="nucleotide sequence ID" value="NZ_CP042436.1"/>
</dbReference>
<accession>A0A5B8V0A3</accession>
<dbReference type="Pfam" id="PF13715">
    <property type="entry name" value="CarbopepD_reg_2"/>
    <property type="match status" value="1"/>
</dbReference>
<keyword evidence="1" id="KW-0378">Hydrolase</keyword>
<dbReference type="Proteomes" id="UP000321479">
    <property type="component" value="Chromosome"/>
</dbReference>
<dbReference type="AlphaFoldDB" id="A0A5B8V0A3"/>
<evidence type="ECO:0000313" key="2">
    <source>
        <dbReference type="Proteomes" id="UP000321479"/>
    </source>
</evidence>
<dbReference type="Pfam" id="PF18939">
    <property type="entry name" value="DUF5686"/>
    <property type="match status" value="1"/>
</dbReference>
<sequence>MNEHTSINFKSIFRAFTILTATFLLPLTAFSQVTKVSGVVSDARSKETLPFATISVVNTKIVGISDENGKYAILDTKPFSLIKATCVGYIPALVKVEPGQTQLMNIKLQPRADELNTVVIRAGKKERYRNKNNPAVELIRQVIAHKDQNRPENYDYVQYKEYGKLLLAFANVSPGFSDKKFWKKYKFLFDNRDTTLVPGKSLTPVYLDEKLTQNYYRQQPGKKKTITLAQKNVKLGFYIDNEGLAKYFRHLFYDVDIYKNDIYLLSKLFLSPIANSSPSFYKFFITDTVIVNNTKVVELSFTPRNNNDLLFDGKIYITLDGNYAVQKSILYINKNTNINFVKDMRIDLDFEQNTDKRYHVSKSNILVDFSLNRNGKGGMIGSRTTTFKDYQVNQALPDSTYSGLGEVVNPGANNRDDEYWAQNRLDTLTHAEAKVYHNIDTLQSLKSFRRTMAVITWIIAGYNTVGPFEIGPANAFYSFNNIEGARLRFGGRTTPEMSKRYYFETYGAYGFKDQRWKYFLSGTYSFDNKYIYQFPQNYVRAYYENDAGIPGNPLQFVVENNLFLSFKRGNNDKYLYNKFFRFDYVREFENHFSYNLGFRNLTQSPAGSLYFTNLVSGVPNTINQLTSTEIILGLRYAPHEEFYQGRIYRIPVPNKYPAVSVDYTRGVKGVFGGGFGYQILHGRVDKHLYLSQLGYADVTVQASHTFGQLPYPLLTIHRANQTYSYDDDPDTYNLMNFLEFVSDHYESLSYEQHLNGFFLNKIPLFKRLKWRETLSFKALFGGVTDQNNPSLHPSLYQFPVDGAGRPLTYSLGKAPYLEGSVGIENIFKFFGVSLVRRFNYLDHPDAIKYGFRTSATILF</sequence>
<dbReference type="EMBL" id="CP042436">
    <property type="protein sequence ID" value="QEC64051.1"/>
    <property type="molecule type" value="Genomic_DNA"/>
</dbReference>
<dbReference type="Gene3D" id="2.60.40.1120">
    <property type="entry name" value="Carboxypeptidase-like, regulatory domain"/>
    <property type="match status" value="1"/>
</dbReference>
<organism evidence="1 2">
    <name type="scientific">Mucilaginibacter ginsenosidivorans</name>
    <dbReference type="NCBI Taxonomy" id="398053"/>
    <lineage>
        <taxon>Bacteria</taxon>
        <taxon>Pseudomonadati</taxon>
        <taxon>Bacteroidota</taxon>
        <taxon>Sphingobacteriia</taxon>
        <taxon>Sphingobacteriales</taxon>
        <taxon>Sphingobacteriaceae</taxon>
        <taxon>Mucilaginibacter</taxon>
    </lineage>
</organism>
<dbReference type="InterPro" id="IPR008969">
    <property type="entry name" value="CarboxyPept-like_regulatory"/>
</dbReference>
<proteinExistence type="predicted"/>
<name>A0A5B8V0A3_9SPHI</name>
<evidence type="ECO:0000313" key="1">
    <source>
        <dbReference type="EMBL" id="QEC64051.1"/>
    </source>
</evidence>
<dbReference type="SUPFAM" id="SSF49464">
    <property type="entry name" value="Carboxypeptidase regulatory domain-like"/>
    <property type="match status" value="1"/>
</dbReference>
<gene>
    <name evidence="1" type="ORF">FRZ54_16195</name>
</gene>